<protein>
    <submittedName>
        <fullName evidence="2">DNA polymerase III subunit delta</fullName>
    </submittedName>
</protein>
<dbReference type="Gene3D" id="3.40.50.300">
    <property type="entry name" value="P-loop containing nucleotide triphosphate hydrolases"/>
    <property type="match status" value="1"/>
</dbReference>
<dbReference type="Pfam" id="PF13177">
    <property type="entry name" value="DNA_pol3_delta2"/>
    <property type="match status" value="1"/>
</dbReference>
<dbReference type="InterPro" id="IPR004622">
    <property type="entry name" value="DNA_pol_HolB"/>
</dbReference>
<keyword evidence="3" id="KW-1185">Reference proteome</keyword>
<dbReference type="EMBL" id="BAAAZE010000001">
    <property type="protein sequence ID" value="GAA4011628.1"/>
    <property type="molecule type" value="Genomic_DNA"/>
</dbReference>
<dbReference type="NCBIfam" id="NF005408">
    <property type="entry name" value="PRK06964.1"/>
    <property type="match status" value="1"/>
</dbReference>
<dbReference type="NCBIfam" id="TIGR00678">
    <property type="entry name" value="holB"/>
    <property type="match status" value="1"/>
</dbReference>
<dbReference type="InterPro" id="IPR050238">
    <property type="entry name" value="DNA_Rep/Repair_Clamp_Loader"/>
</dbReference>
<evidence type="ECO:0000313" key="2">
    <source>
        <dbReference type="EMBL" id="GAA4011628.1"/>
    </source>
</evidence>
<feature type="region of interest" description="Disordered" evidence="1">
    <location>
        <begin position="86"/>
        <end position="110"/>
    </location>
</feature>
<organism evidence="2 3">
    <name type="scientific">Actimicrobium antarcticum</name>
    <dbReference type="NCBI Taxonomy" id="1051899"/>
    <lineage>
        <taxon>Bacteria</taxon>
        <taxon>Pseudomonadati</taxon>
        <taxon>Pseudomonadota</taxon>
        <taxon>Betaproteobacteria</taxon>
        <taxon>Burkholderiales</taxon>
        <taxon>Oxalobacteraceae</taxon>
        <taxon>Actimicrobium</taxon>
    </lineage>
</organism>
<dbReference type="RefSeq" id="WP_344761214.1">
    <property type="nucleotide sequence ID" value="NZ_BAAAZE010000001.1"/>
</dbReference>
<gene>
    <name evidence="2" type="ORF">GCM10022212_00980</name>
</gene>
<dbReference type="PANTHER" id="PTHR11669">
    <property type="entry name" value="REPLICATION FACTOR C / DNA POLYMERASE III GAMMA-TAU SUBUNIT"/>
    <property type="match status" value="1"/>
</dbReference>
<reference evidence="3" key="1">
    <citation type="journal article" date="2019" name="Int. J. Syst. Evol. Microbiol.">
        <title>The Global Catalogue of Microorganisms (GCM) 10K type strain sequencing project: providing services to taxonomists for standard genome sequencing and annotation.</title>
        <authorList>
            <consortium name="The Broad Institute Genomics Platform"/>
            <consortium name="The Broad Institute Genome Sequencing Center for Infectious Disease"/>
            <person name="Wu L."/>
            <person name="Ma J."/>
        </authorList>
    </citation>
    <scope>NUCLEOTIDE SEQUENCE [LARGE SCALE GENOMIC DNA]</scope>
    <source>
        <strain evidence="3">JCM 16673</strain>
    </source>
</reference>
<evidence type="ECO:0000256" key="1">
    <source>
        <dbReference type="SAM" id="MobiDB-lite"/>
    </source>
</evidence>
<comment type="caution">
    <text evidence="2">The sequence shown here is derived from an EMBL/GenBank/DDBJ whole genome shotgun (WGS) entry which is preliminary data.</text>
</comment>
<name>A0ABP7SHI1_9BURK</name>
<dbReference type="PANTHER" id="PTHR11669:SF8">
    <property type="entry name" value="DNA POLYMERASE III SUBUNIT DELTA"/>
    <property type="match status" value="1"/>
</dbReference>
<accession>A0ABP7SHI1</accession>
<sequence length="342" mass="38104">MATAIYPWHHAAWQQLQDLRARLPHAILFHGNAGTGKTAFAEAFAESLLCETPKPDGHACGVCLSCGWFAQYSHPDYRRVRPEMLDDDGAEEDDSGDTKKSAKASKTPSKEIRIEQIRALADFMNISTHRNGKRVVLLYPAEALNTPSANALLKTLEEPPPETVFLLVSNSLDQLLPTILSRCRQFALPTPSAPDALSWLAGQQVKDADIWLAEQGGAPLAALEVSRAGSHDLQDELLGMLARPSVEAALKSADKLQKAGNRDLVVWTQRWLYDMFSYKLSGNIRYYPRRHNELALLAGRVRIDQLLVALRQANERRAIAEHPLSAKLFIEDMLLDYSLLFQ</sequence>
<dbReference type="SUPFAM" id="SSF52540">
    <property type="entry name" value="P-loop containing nucleoside triphosphate hydrolases"/>
    <property type="match status" value="1"/>
</dbReference>
<dbReference type="Proteomes" id="UP001501353">
    <property type="component" value="Unassembled WGS sequence"/>
</dbReference>
<feature type="compositionally biased region" description="Acidic residues" evidence="1">
    <location>
        <begin position="86"/>
        <end position="95"/>
    </location>
</feature>
<evidence type="ECO:0000313" key="3">
    <source>
        <dbReference type="Proteomes" id="UP001501353"/>
    </source>
</evidence>
<dbReference type="InterPro" id="IPR027417">
    <property type="entry name" value="P-loop_NTPase"/>
</dbReference>
<proteinExistence type="predicted"/>